<dbReference type="InterPro" id="IPR002528">
    <property type="entry name" value="MATE_fam"/>
</dbReference>
<feature type="transmembrane region" description="Helical" evidence="7">
    <location>
        <begin position="55"/>
        <end position="77"/>
    </location>
</feature>
<dbReference type="GO" id="GO:0015297">
    <property type="term" value="F:antiporter activity"/>
    <property type="evidence" value="ECO:0007669"/>
    <property type="project" value="InterPro"/>
</dbReference>
<evidence type="ECO:0000256" key="3">
    <source>
        <dbReference type="ARBA" id="ARBA00022475"/>
    </source>
</evidence>
<feature type="transmembrane region" description="Helical" evidence="7">
    <location>
        <begin position="98"/>
        <end position="121"/>
    </location>
</feature>
<feature type="transmembrane region" description="Helical" evidence="7">
    <location>
        <begin position="389"/>
        <end position="410"/>
    </location>
</feature>
<dbReference type="InterPro" id="IPR052031">
    <property type="entry name" value="Membrane_Transporter-Flippase"/>
</dbReference>
<keyword evidence="2" id="KW-0813">Transport</keyword>
<feature type="transmembrane region" description="Helical" evidence="7">
    <location>
        <begin position="245"/>
        <end position="266"/>
    </location>
</feature>
<feature type="transmembrane region" description="Helical" evidence="7">
    <location>
        <begin position="167"/>
        <end position="186"/>
    </location>
</feature>
<evidence type="ECO:0000256" key="5">
    <source>
        <dbReference type="ARBA" id="ARBA00022989"/>
    </source>
</evidence>
<dbReference type="Pfam" id="PF01554">
    <property type="entry name" value="MatE"/>
    <property type="match status" value="2"/>
</dbReference>
<keyword evidence="9" id="KW-1185">Reference proteome</keyword>
<dbReference type="Proteomes" id="UP000683291">
    <property type="component" value="Chromosome 1"/>
</dbReference>
<dbReference type="PIRSF" id="PIRSF006603">
    <property type="entry name" value="DinF"/>
    <property type="match status" value="1"/>
</dbReference>
<feature type="transmembrane region" description="Helical" evidence="7">
    <location>
        <begin position="422"/>
        <end position="443"/>
    </location>
</feature>
<keyword evidence="3" id="KW-1003">Cell membrane</keyword>
<dbReference type="AlphaFoldDB" id="A0A975PMS5"/>
<dbReference type="PANTHER" id="PTHR43549:SF3">
    <property type="entry name" value="MULTIDRUG RESISTANCE PROTEIN YPNP-RELATED"/>
    <property type="match status" value="1"/>
</dbReference>
<accession>A0A975PMS5</accession>
<evidence type="ECO:0000256" key="2">
    <source>
        <dbReference type="ARBA" id="ARBA00022448"/>
    </source>
</evidence>
<organism evidence="8 9">
    <name type="scientific">Sulfitobacter albidus</name>
    <dbReference type="NCBI Taxonomy" id="2829501"/>
    <lineage>
        <taxon>Bacteria</taxon>
        <taxon>Pseudomonadati</taxon>
        <taxon>Pseudomonadota</taxon>
        <taxon>Alphaproteobacteria</taxon>
        <taxon>Rhodobacterales</taxon>
        <taxon>Roseobacteraceae</taxon>
        <taxon>Sulfitobacter</taxon>
    </lineage>
</organism>
<feature type="transmembrane region" description="Helical" evidence="7">
    <location>
        <begin position="133"/>
        <end position="155"/>
    </location>
</feature>
<dbReference type="GO" id="GO:0005886">
    <property type="term" value="C:plasma membrane"/>
    <property type="evidence" value="ECO:0007669"/>
    <property type="project" value="UniProtKB-SubCell"/>
</dbReference>
<proteinExistence type="predicted"/>
<protein>
    <submittedName>
        <fullName evidence="8">MATE family efflux transporter</fullName>
    </submittedName>
</protein>
<feature type="transmembrane region" description="Helical" evidence="7">
    <location>
        <begin position="359"/>
        <end position="377"/>
    </location>
</feature>
<evidence type="ECO:0000256" key="1">
    <source>
        <dbReference type="ARBA" id="ARBA00004429"/>
    </source>
</evidence>
<dbReference type="InterPro" id="IPR048279">
    <property type="entry name" value="MdtK-like"/>
</dbReference>
<feature type="transmembrane region" description="Helical" evidence="7">
    <location>
        <begin position="286"/>
        <end position="308"/>
    </location>
</feature>
<evidence type="ECO:0000256" key="6">
    <source>
        <dbReference type="ARBA" id="ARBA00023136"/>
    </source>
</evidence>
<dbReference type="PANTHER" id="PTHR43549">
    <property type="entry name" value="MULTIDRUG RESISTANCE PROTEIN YPNP-RELATED"/>
    <property type="match status" value="1"/>
</dbReference>
<gene>
    <name evidence="8" type="ORF">KDD17_01305</name>
</gene>
<dbReference type="GO" id="GO:0042910">
    <property type="term" value="F:xenobiotic transmembrane transporter activity"/>
    <property type="evidence" value="ECO:0007669"/>
    <property type="project" value="InterPro"/>
</dbReference>
<evidence type="ECO:0000256" key="7">
    <source>
        <dbReference type="SAM" id="Phobius"/>
    </source>
</evidence>
<dbReference type="KEGG" id="sual:KDD17_01305"/>
<dbReference type="EMBL" id="CP073581">
    <property type="protein sequence ID" value="QUJ76731.1"/>
    <property type="molecule type" value="Genomic_DNA"/>
</dbReference>
<sequence length="456" mass="48889">MIDDDLTQGPLSGHFRRIALPAAIGMLFSTLYNVVDTFYAGWFGTQAQAGLSVGFQAFFILVAIGFGTSSAMSALVGNAKGRRDAADARHLAAQGISFAVVATGLMILTALLTGPSLIALVSEPGAYRDAGQGYFNLLILSLPGFIIGYSGNGILQARGDTKSMQRALMVAFFVNVGLNPLLMYGIPGVVPGLGFNGIALATVISQSGVAVFILWRVFGRAVMQDLRAAEFIPDLAKFREIMAQAFPAGFALLVTFSSGFIVQYALKSYGEASIAAYGITMRIEQLFLLPALGITIALVPIAAQNYGAQDSDRVRAAFHRCWIMGVIMCTVAFPFLWWGGAWAARVFSDDAEVIRISALFLKVEAVILPLYVVLFSINSLLQALKKASWTMWIGIYRQWIGIALFIWLFTVPIDWGLTGVRIGIAAGVGTGLLLSLAVVVYVARSRIGSLMPARIA</sequence>
<evidence type="ECO:0000256" key="4">
    <source>
        <dbReference type="ARBA" id="ARBA00022692"/>
    </source>
</evidence>
<name>A0A975PMS5_9RHOB</name>
<reference evidence="8" key="1">
    <citation type="submission" date="2021-04" db="EMBL/GenBank/DDBJ databases">
        <title>Complete genome sequence for Sulfitobacter sp. strain JK7-1.</title>
        <authorList>
            <person name="Park S.-J."/>
        </authorList>
    </citation>
    <scope>NUCLEOTIDE SEQUENCE</scope>
    <source>
        <strain evidence="8">JK7-1</strain>
    </source>
</reference>
<keyword evidence="6 7" id="KW-0472">Membrane</keyword>
<keyword evidence="5 7" id="KW-1133">Transmembrane helix</keyword>
<dbReference type="NCBIfam" id="TIGR00797">
    <property type="entry name" value="matE"/>
    <property type="match status" value="1"/>
</dbReference>
<feature type="transmembrane region" description="Helical" evidence="7">
    <location>
        <begin position="320"/>
        <end position="339"/>
    </location>
</feature>
<keyword evidence="4 7" id="KW-0812">Transmembrane</keyword>
<evidence type="ECO:0000313" key="8">
    <source>
        <dbReference type="EMBL" id="QUJ76731.1"/>
    </source>
</evidence>
<feature type="transmembrane region" description="Helical" evidence="7">
    <location>
        <begin position="18"/>
        <end position="35"/>
    </location>
</feature>
<evidence type="ECO:0000313" key="9">
    <source>
        <dbReference type="Proteomes" id="UP000683291"/>
    </source>
</evidence>
<feature type="transmembrane region" description="Helical" evidence="7">
    <location>
        <begin position="198"/>
        <end position="218"/>
    </location>
</feature>
<dbReference type="RefSeq" id="WP_212704928.1">
    <property type="nucleotide sequence ID" value="NZ_CP073581.1"/>
</dbReference>
<comment type="subcellular location">
    <subcellularLocation>
        <location evidence="1">Cell inner membrane</location>
        <topology evidence="1">Multi-pass membrane protein</topology>
    </subcellularLocation>
</comment>